<protein>
    <submittedName>
        <fullName evidence="1">Transcriptional regulator with XRE-family HTH domain</fullName>
    </submittedName>
</protein>
<comment type="caution">
    <text evidence="1">The sequence shown here is derived from an EMBL/GenBank/DDBJ whole genome shotgun (WGS) entry which is preliminary data.</text>
</comment>
<proteinExistence type="predicted"/>
<gene>
    <name evidence="1" type="ORF">FHS77_002161</name>
</gene>
<dbReference type="EMBL" id="JACIIU010000010">
    <property type="protein sequence ID" value="MBB6261602.1"/>
    <property type="molecule type" value="Genomic_DNA"/>
</dbReference>
<evidence type="ECO:0000313" key="2">
    <source>
        <dbReference type="Proteomes" id="UP000555393"/>
    </source>
</evidence>
<dbReference type="Proteomes" id="UP000555393">
    <property type="component" value="Unassembled WGS sequence"/>
</dbReference>
<dbReference type="InterPro" id="IPR010982">
    <property type="entry name" value="Lambda_DNA-bd_dom_sf"/>
</dbReference>
<dbReference type="AlphaFoldDB" id="A0A841LYJ7"/>
<organism evidence="1 2">
    <name type="scientific">Paenochrobactrum gallinarii</name>
    <dbReference type="NCBI Taxonomy" id="643673"/>
    <lineage>
        <taxon>Bacteria</taxon>
        <taxon>Pseudomonadati</taxon>
        <taxon>Pseudomonadota</taxon>
        <taxon>Alphaproteobacteria</taxon>
        <taxon>Hyphomicrobiales</taxon>
        <taxon>Brucellaceae</taxon>
        <taxon>Paenochrobactrum</taxon>
    </lineage>
</organism>
<sequence length="82" mass="8819">MSSKSVLENIQNLVGHGVHIVQAVRQSLGYSIEELAVVCGLTSDEITLLENSDQVEPKKLARITSAAGFQPETIDKILVKAS</sequence>
<evidence type="ECO:0000313" key="1">
    <source>
        <dbReference type="EMBL" id="MBB6261602.1"/>
    </source>
</evidence>
<dbReference type="RefSeq" id="WP_210307106.1">
    <property type="nucleotide sequence ID" value="NZ_JACIIU010000010.1"/>
</dbReference>
<dbReference type="SUPFAM" id="SSF47413">
    <property type="entry name" value="lambda repressor-like DNA-binding domains"/>
    <property type="match status" value="1"/>
</dbReference>
<keyword evidence="2" id="KW-1185">Reference proteome</keyword>
<name>A0A841LYJ7_9HYPH</name>
<dbReference type="Gene3D" id="1.10.260.40">
    <property type="entry name" value="lambda repressor-like DNA-binding domains"/>
    <property type="match status" value="1"/>
</dbReference>
<reference evidence="1 2" key="1">
    <citation type="submission" date="2020-08" db="EMBL/GenBank/DDBJ databases">
        <title>Genomic Encyclopedia of Type Strains, Phase IV (KMG-IV): sequencing the most valuable type-strain genomes for metagenomic binning, comparative biology and taxonomic classification.</title>
        <authorList>
            <person name="Goeker M."/>
        </authorList>
    </citation>
    <scope>NUCLEOTIDE SEQUENCE [LARGE SCALE GENOMIC DNA]</scope>
    <source>
        <strain evidence="1 2">DSM 22336</strain>
    </source>
</reference>
<dbReference type="GO" id="GO:0003677">
    <property type="term" value="F:DNA binding"/>
    <property type="evidence" value="ECO:0007669"/>
    <property type="project" value="InterPro"/>
</dbReference>
<accession>A0A841LYJ7</accession>